<dbReference type="Proteomes" id="UP000694044">
    <property type="component" value="Unassembled WGS sequence"/>
</dbReference>
<proteinExistence type="predicted"/>
<feature type="transmembrane region" description="Helical" evidence="1">
    <location>
        <begin position="39"/>
        <end position="57"/>
    </location>
</feature>
<dbReference type="OrthoDB" id="94691at2759"/>
<organism evidence="2 3">
    <name type="scientific">Phytophthora pseudosyringae</name>
    <dbReference type="NCBI Taxonomy" id="221518"/>
    <lineage>
        <taxon>Eukaryota</taxon>
        <taxon>Sar</taxon>
        <taxon>Stramenopiles</taxon>
        <taxon>Oomycota</taxon>
        <taxon>Peronosporomycetes</taxon>
        <taxon>Peronosporales</taxon>
        <taxon>Peronosporaceae</taxon>
        <taxon>Phytophthora</taxon>
    </lineage>
</organism>
<name>A0A8T1W3H4_9STRA</name>
<gene>
    <name evidence="2" type="ORF">PHYPSEUDO_014638</name>
</gene>
<sequence length="115" mass="13024">MPIIYGVFILVTVHLPSAQYHSEMEGVTLDNVGGMVSRMFVYALLEVLSFVALAVITKRNCGIHVLHQVAFVLESEIAFVPSKLILWVLYTLTYRVAHFGPDFSFQFEWIRNSSS</sequence>
<evidence type="ECO:0000313" key="2">
    <source>
        <dbReference type="EMBL" id="KAG7387118.1"/>
    </source>
</evidence>
<keyword evidence="3" id="KW-1185">Reference proteome</keyword>
<dbReference type="EMBL" id="JAGDFM010000085">
    <property type="protein sequence ID" value="KAG7387118.1"/>
    <property type="molecule type" value="Genomic_DNA"/>
</dbReference>
<evidence type="ECO:0000256" key="1">
    <source>
        <dbReference type="SAM" id="Phobius"/>
    </source>
</evidence>
<evidence type="ECO:0000313" key="3">
    <source>
        <dbReference type="Proteomes" id="UP000694044"/>
    </source>
</evidence>
<keyword evidence="1" id="KW-0812">Transmembrane</keyword>
<keyword evidence="1" id="KW-1133">Transmembrane helix</keyword>
<reference evidence="2" key="1">
    <citation type="submission" date="2021-02" db="EMBL/GenBank/DDBJ databases">
        <authorList>
            <person name="Palmer J.M."/>
        </authorList>
    </citation>
    <scope>NUCLEOTIDE SEQUENCE</scope>
    <source>
        <strain evidence="2">SCRP734</strain>
    </source>
</reference>
<feature type="transmembrane region" description="Helical" evidence="1">
    <location>
        <begin position="69"/>
        <end position="90"/>
    </location>
</feature>
<keyword evidence="1" id="KW-0472">Membrane</keyword>
<dbReference type="AlphaFoldDB" id="A0A8T1W3H4"/>
<protein>
    <submittedName>
        <fullName evidence="2">Uncharacterized protein</fullName>
    </submittedName>
</protein>
<comment type="caution">
    <text evidence="2">The sequence shown here is derived from an EMBL/GenBank/DDBJ whole genome shotgun (WGS) entry which is preliminary data.</text>
</comment>
<accession>A0A8T1W3H4</accession>